<evidence type="ECO:0000313" key="2">
    <source>
        <dbReference type="Proteomes" id="UP000663842"/>
    </source>
</evidence>
<reference evidence="1" key="1">
    <citation type="submission" date="2021-02" db="EMBL/GenBank/DDBJ databases">
        <authorList>
            <person name="Nowell W R."/>
        </authorList>
    </citation>
    <scope>NUCLEOTIDE SEQUENCE</scope>
</reference>
<gene>
    <name evidence="1" type="ORF">UXM345_LOCUS39062</name>
</gene>
<sequence>MTKGKSHKLCPVAALKNWIHSTDSWDNPQDFLWLNAASRKPANARLLALRFRQLIQLAYTEKTKANFHQIRKVAISLAFDKGLNHNQI</sequence>
<dbReference type="SUPFAM" id="SSF56349">
    <property type="entry name" value="DNA breaking-rejoining enzymes"/>
    <property type="match status" value="1"/>
</dbReference>
<evidence type="ECO:0000313" key="1">
    <source>
        <dbReference type="EMBL" id="CAF4435762.1"/>
    </source>
</evidence>
<protein>
    <submittedName>
        <fullName evidence="1">Uncharacterized protein</fullName>
    </submittedName>
</protein>
<dbReference type="GO" id="GO:0003677">
    <property type="term" value="F:DNA binding"/>
    <property type="evidence" value="ECO:0007669"/>
    <property type="project" value="InterPro"/>
</dbReference>
<name>A0A820RI02_9BILA</name>
<dbReference type="EMBL" id="CAJOBF010036856">
    <property type="protein sequence ID" value="CAF4435762.1"/>
    <property type="molecule type" value="Genomic_DNA"/>
</dbReference>
<proteinExistence type="predicted"/>
<dbReference type="AlphaFoldDB" id="A0A820RI02"/>
<dbReference type="InterPro" id="IPR011010">
    <property type="entry name" value="DNA_brk_join_enz"/>
</dbReference>
<dbReference type="Proteomes" id="UP000663842">
    <property type="component" value="Unassembled WGS sequence"/>
</dbReference>
<comment type="caution">
    <text evidence="1">The sequence shown here is derived from an EMBL/GenBank/DDBJ whole genome shotgun (WGS) entry which is preliminary data.</text>
</comment>
<organism evidence="1 2">
    <name type="scientific">Rotaria magnacalcarata</name>
    <dbReference type="NCBI Taxonomy" id="392030"/>
    <lineage>
        <taxon>Eukaryota</taxon>
        <taxon>Metazoa</taxon>
        <taxon>Spiralia</taxon>
        <taxon>Gnathifera</taxon>
        <taxon>Rotifera</taxon>
        <taxon>Eurotatoria</taxon>
        <taxon>Bdelloidea</taxon>
        <taxon>Philodinida</taxon>
        <taxon>Philodinidae</taxon>
        <taxon>Rotaria</taxon>
    </lineage>
</organism>
<feature type="non-terminal residue" evidence="1">
    <location>
        <position position="88"/>
    </location>
</feature>
<accession>A0A820RI02</accession>